<evidence type="ECO:0000256" key="1">
    <source>
        <dbReference type="SAM" id="SignalP"/>
    </source>
</evidence>
<feature type="chain" id="PRO_5046059889" description="Adhesin domain-containing protein" evidence="1">
    <location>
        <begin position="22"/>
        <end position="275"/>
    </location>
</feature>
<accession>A0ABN8ETD3</accession>
<evidence type="ECO:0008006" key="4">
    <source>
        <dbReference type="Google" id="ProtNLM"/>
    </source>
</evidence>
<dbReference type="RefSeq" id="WP_238806836.1">
    <property type="nucleotide sequence ID" value="NZ_CAKLPY010000002.1"/>
</dbReference>
<proteinExistence type="predicted"/>
<protein>
    <recommendedName>
        <fullName evidence="4">Adhesin domain-containing protein</fullName>
    </recommendedName>
</protein>
<dbReference type="Proteomes" id="UP000837932">
    <property type="component" value="Unassembled WGS sequence"/>
</dbReference>
<keyword evidence="3" id="KW-1185">Reference proteome</keyword>
<evidence type="ECO:0000313" key="3">
    <source>
        <dbReference type="Proteomes" id="UP000837932"/>
    </source>
</evidence>
<comment type="caution">
    <text evidence="2">The sequence shown here is derived from an EMBL/GenBank/DDBJ whole genome shotgun (WGS) entry which is preliminary data.</text>
</comment>
<organism evidence="2 3">
    <name type="scientific">Emticicia aquatica</name>
    <dbReference type="NCBI Taxonomy" id="1681835"/>
    <lineage>
        <taxon>Bacteria</taxon>
        <taxon>Pseudomonadati</taxon>
        <taxon>Bacteroidota</taxon>
        <taxon>Cytophagia</taxon>
        <taxon>Cytophagales</taxon>
        <taxon>Leadbetterellaceae</taxon>
        <taxon>Emticicia</taxon>
    </lineage>
</organism>
<sequence length="275" mass="30546">MKSNQAIFAAFMLLLIIPFHAKCQEREQLTVPLTDPSKEGKLNVSIITGSIKVIGYDGKDMIIDAISDERNDKKNSKDRADGMKKISTNDGYEIIAREKNNTINVSTDKVNMKINLTIKVPRKTSIKLSTINDGDIWVENVSGNLEVSNINGDIRMKNVAGSVVANTINESIIVNFTEVTPNTPMAFTTLNGNVDITFPATIKSNIKLKSDMGEVYSDFDIEIDKTPIKVNHSIDKEKGLYKIKKDEWTNGKINGGGAEIMMKTMQGDIFIRKNK</sequence>
<dbReference type="EMBL" id="CAKLPY010000002">
    <property type="protein sequence ID" value="CAH0996272.1"/>
    <property type="molecule type" value="Genomic_DNA"/>
</dbReference>
<feature type="signal peptide" evidence="1">
    <location>
        <begin position="1"/>
        <end position="21"/>
    </location>
</feature>
<evidence type="ECO:0000313" key="2">
    <source>
        <dbReference type="EMBL" id="CAH0996272.1"/>
    </source>
</evidence>
<keyword evidence="1" id="KW-0732">Signal</keyword>
<gene>
    <name evidence="2" type="ORF">EMA8858_02403</name>
</gene>
<reference evidence="2" key="1">
    <citation type="submission" date="2021-12" db="EMBL/GenBank/DDBJ databases">
        <authorList>
            <person name="Rodrigo-Torres L."/>
            <person name="Arahal R. D."/>
            <person name="Lucena T."/>
        </authorList>
    </citation>
    <scope>NUCLEOTIDE SEQUENCE</scope>
    <source>
        <strain evidence="2">CECT 8858</strain>
    </source>
</reference>
<name>A0ABN8ETD3_9BACT</name>